<dbReference type="InterPro" id="IPR055950">
    <property type="entry name" value="DUF7528"/>
</dbReference>
<dbReference type="RefSeq" id="WP_267646689.1">
    <property type="nucleotide sequence ID" value="NZ_JANHGR010000001.1"/>
</dbReference>
<proteinExistence type="predicted"/>
<name>A0ABD6BRR7_9EURY</name>
<dbReference type="EMBL" id="JBHUCZ010000002">
    <property type="protein sequence ID" value="MFD1566863.1"/>
    <property type="molecule type" value="Genomic_DNA"/>
</dbReference>
<reference evidence="1 2" key="1">
    <citation type="journal article" date="2019" name="Int. J. Syst. Evol. Microbiol.">
        <title>The Global Catalogue of Microorganisms (GCM) 10K type strain sequencing project: providing services to taxonomists for standard genome sequencing and annotation.</title>
        <authorList>
            <consortium name="The Broad Institute Genomics Platform"/>
            <consortium name="The Broad Institute Genome Sequencing Center for Infectious Disease"/>
            <person name="Wu L."/>
            <person name="Ma J."/>
        </authorList>
    </citation>
    <scope>NUCLEOTIDE SEQUENCE [LARGE SCALE GENOMIC DNA]</scope>
    <source>
        <strain evidence="1 2">CGMCC 1.12859</strain>
    </source>
</reference>
<gene>
    <name evidence="1" type="ORF">ACFSAU_05100</name>
</gene>
<sequence>MSTHSYVPPRSSRGRPSPQPCGVATLLIGFSPADGTPLTVEATDGAVRLIIDGDRYELPREQALSLRAAVGDALDRRLELFRTVGHYRRDGSYAVGRRSADTPGNEQVFDSVEELRDLFRSLPSEFGAEDVGERGLTGSRRHLLVRHFAEHPAFDCRLVSERPLRAEKAVTDG</sequence>
<evidence type="ECO:0000313" key="1">
    <source>
        <dbReference type="EMBL" id="MFD1566863.1"/>
    </source>
</evidence>
<dbReference type="AlphaFoldDB" id="A0ABD6BRR7"/>
<accession>A0ABD6BRR7</accession>
<evidence type="ECO:0000313" key="2">
    <source>
        <dbReference type="Proteomes" id="UP001597139"/>
    </source>
</evidence>
<keyword evidence="2" id="KW-1185">Reference proteome</keyword>
<dbReference type="Proteomes" id="UP001597139">
    <property type="component" value="Unassembled WGS sequence"/>
</dbReference>
<dbReference type="Pfam" id="PF24372">
    <property type="entry name" value="DUF7528"/>
    <property type="match status" value="1"/>
</dbReference>
<organism evidence="1 2">
    <name type="scientific">Halolamina litorea</name>
    <dbReference type="NCBI Taxonomy" id="1515593"/>
    <lineage>
        <taxon>Archaea</taxon>
        <taxon>Methanobacteriati</taxon>
        <taxon>Methanobacteriota</taxon>
        <taxon>Stenosarchaea group</taxon>
        <taxon>Halobacteria</taxon>
        <taxon>Halobacteriales</taxon>
        <taxon>Haloferacaceae</taxon>
    </lineage>
</organism>
<comment type="caution">
    <text evidence="1">The sequence shown here is derived from an EMBL/GenBank/DDBJ whole genome shotgun (WGS) entry which is preliminary data.</text>
</comment>
<protein>
    <submittedName>
        <fullName evidence="1">Uncharacterized protein</fullName>
    </submittedName>
</protein>